<sequence length="200" mass="22274">MPDTKKTHRAGAHIGPSHGTLEALFEHSATDNRVELVEVVDETDTPFAVMPLTSAIEQSLFRRAVLVLVYDRQGRLYLQRRSRSKSLYPGRLDLSATGHVRAGESREDAAARELLEELGLSGRRLTLLASVEATHHTSYAFVSLFSAGKVNEEPQPSSDETEGGFFVDAEELAALVQEFREQLTPGMVYFWERGMLFPKP</sequence>
<keyword evidence="4" id="KW-1185">Reference proteome</keyword>
<dbReference type="PROSITE" id="PS51462">
    <property type="entry name" value="NUDIX"/>
    <property type="match status" value="1"/>
</dbReference>
<comment type="caution">
    <text evidence="3">The sequence shown here is derived from an EMBL/GenBank/DDBJ whole genome shotgun (WGS) entry which is preliminary data.</text>
</comment>
<evidence type="ECO:0000259" key="2">
    <source>
        <dbReference type="PROSITE" id="PS51462"/>
    </source>
</evidence>
<dbReference type="Gene3D" id="3.90.79.10">
    <property type="entry name" value="Nucleoside Triphosphate Pyrophosphohydrolase"/>
    <property type="match status" value="1"/>
</dbReference>
<protein>
    <submittedName>
        <fullName evidence="3">Isopentenyl-diphosphate delta-isomerase</fullName>
    </submittedName>
</protein>
<reference evidence="3 4" key="1">
    <citation type="submission" date="2018-06" db="EMBL/GenBank/DDBJ databases">
        <title>Complete genome of Desulfovibrio indonesiensis P37SLT.</title>
        <authorList>
            <person name="Crispim J.S."/>
            <person name="Vidigal P.M.P."/>
            <person name="Silva L.C.F."/>
            <person name="Laguardia C.N."/>
            <person name="Araujo L.C."/>
            <person name="Dias R.S."/>
            <person name="Sousa M.P."/>
            <person name="Paula S.O."/>
            <person name="Silva C."/>
        </authorList>
    </citation>
    <scope>NUCLEOTIDE SEQUENCE [LARGE SCALE GENOMIC DNA]</scope>
    <source>
        <strain evidence="3 4">P37SLT</strain>
    </source>
</reference>
<dbReference type="Proteomes" id="UP000448292">
    <property type="component" value="Unassembled WGS sequence"/>
</dbReference>
<dbReference type="Pfam" id="PF00293">
    <property type="entry name" value="NUDIX"/>
    <property type="match status" value="1"/>
</dbReference>
<gene>
    <name evidence="3" type="ORF">DPQ33_14815</name>
</gene>
<dbReference type="PANTHER" id="PTHR10885:SF0">
    <property type="entry name" value="ISOPENTENYL-DIPHOSPHATE DELTA-ISOMERASE"/>
    <property type="match status" value="1"/>
</dbReference>
<accession>A0A7M3MBS5</accession>
<evidence type="ECO:0000256" key="1">
    <source>
        <dbReference type="ARBA" id="ARBA00022801"/>
    </source>
</evidence>
<dbReference type="CDD" id="cd04692">
    <property type="entry name" value="NUDIX_Hydrolase"/>
    <property type="match status" value="1"/>
</dbReference>
<dbReference type="EMBL" id="QMIE01000015">
    <property type="protein sequence ID" value="TVM15665.1"/>
    <property type="molecule type" value="Genomic_DNA"/>
</dbReference>
<dbReference type="AlphaFoldDB" id="A0A7M3MBS5"/>
<keyword evidence="1" id="KW-0378">Hydrolase</keyword>
<feature type="domain" description="Nudix hydrolase" evidence="2">
    <location>
        <begin position="60"/>
        <end position="189"/>
    </location>
</feature>
<dbReference type="OrthoDB" id="9804563at2"/>
<dbReference type="PROSITE" id="PS00893">
    <property type="entry name" value="NUDIX_BOX"/>
    <property type="match status" value="1"/>
</dbReference>
<keyword evidence="3" id="KW-0413">Isomerase</keyword>
<dbReference type="GO" id="GO:0016787">
    <property type="term" value="F:hydrolase activity"/>
    <property type="evidence" value="ECO:0007669"/>
    <property type="project" value="UniProtKB-KW"/>
</dbReference>
<evidence type="ECO:0000313" key="4">
    <source>
        <dbReference type="Proteomes" id="UP000448292"/>
    </source>
</evidence>
<organism evidence="3 4">
    <name type="scientific">Oceanidesulfovibrio indonesiensis</name>
    <dbReference type="NCBI Taxonomy" id="54767"/>
    <lineage>
        <taxon>Bacteria</taxon>
        <taxon>Pseudomonadati</taxon>
        <taxon>Thermodesulfobacteriota</taxon>
        <taxon>Desulfovibrionia</taxon>
        <taxon>Desulfovibrionales</taxon>
        <taxon>Desulfovibrionaceae</taxon>
        <taxon>Oceanidesulfovibrio</taxon>
    </lineage>
</organism>
<dbReference type="InterPro" id="IPR020084">
    <property type="entry name" value="NUDIX_hydrolase_CS"/>
</dbReference>
<dbReference type="PANTHER" id="PTHR10885">
    <property type="entry name" value="ISOPENTENYL-DIPHOSPHATE DELTA-ISOMERASE"/>
    <property type="match status" value="1"/>
</dbReference>
<dbReference type="InterPro" id="IPR015797">
    <property type="entry name" value="NUDIX_hydrolase-like_dom_sf"/>
</dbReference>
<evidence type="ECO:0000313" key="3">
    <source>
        <dbReference type="EMBL" id="TVM15665.1"/>
    </source>
</evidence>
<name>A0A7M3MBS5_9BACT</name>
<proteinExistence type="predicted"/>
<dbReference type="RefSeq" id="WP_144303990.1">
    <property type="nucleotide sequence ID" value="NZ_QMIE01000015.1"/>
</dbReference>
<dbReference type="SUPFAM" id="SSF55811">
    <property type="entry name" value="Nudix"/>
    <property type="match status" value="1"/>
</dbReference>
<dbReference type="GO" id="GO:0016853">
    <property type="term" value="F:isomerase activity"/>
    <property type="evidence" value="ECO:0007669"/>
    <property type="project" value="UniProtKB-KW"/>
</dbReference>
<dbReference type="InterPro" id="IPR000086">
    <property type="entry name" value="NUDIX_hydrolase_dom"/>
</dbReference>